<feature type="non-terminal residue" evidence="1">
    <location>
        <position position="124"/>
    </location>
</feature>
<proteinExistence type="predicted"/>
<organism evidence="1">
    <name type="scientific">marine metagenome</name>
    <dbReference type="NCBI Taxonomy" id="408172"/>
    <lineage>
        <taxon>unclassified sequences</taxon>
        <taxon>metagenomes</taxon>
        <taxon>ecological metagenomes</taxon>
    </lineage>
</organism>
<protein>
    <recommendedName>
        <fullName evidence="2">Alpha-galactosidase NEW3 domain-containing protein</fullName>
    </recommendedName>
</protein>
<sequence length="124" mass="13422">MKKLLSILLFNLVFTWAQDESETGKDSMHFVFEPNSLFLQVGETGKVNIKLLNQDNELANIPFTIYSATDPGVGPIPTWPGTSLNISPRASDSTGLANIIVKATRPGSLSLKVRSIGVSAYESP</sequence>
<accession>A0A382HLQ6</accession>
<dbReference type="EMBL" id="UINC01062030">
    <property type="protein sequence ID" value="SVB88238.1"/>
    <property type="molecule type" value="Genomic_DNA"/>
</dbReference>
<evidence type="ECO:0008006" key="2">
    <source>
        <dbReference type="Google" id="ProtNLM"/>
    </source>
</evidence>
<name>A0A382HLQ6_9ZZZZ</name>
<gene>
    <name evidence="1" type="ORF">METZ01_LOCUS241092</name>
</gene>
<evidence type="ECO:0000313" key="1">
    <source>
        <dbReference type="EMBL" id="SVB88238.1"/>
    </source>
</evidence>
<reference evidence="1" key="1">
    <citation type="submission" date="2018-05" db="EMBL/GenBank/DDBJ databases">
        <authorList>
            <person name="Lanie J.A."/>
            <person name="Ng W.-L."/>
            <person name="Kazmierczak K.M."/>
            <person name="Andrzejewski T.M."/>
            <person name="Davidsen T.M."/>
            <person name="Wayne K.J."/>
            <person name="Tettelin H."/>
            <person name="Glass J.I."/>
            <person name="Rusch D."/>
            <person name="Podicherti R."/>
            <person name="Tsui H.-C.T."/>
            <person name="Winkler M.E."/>
        </authorList>
    </citation>
    <scope>NUCLEOTIDE SEQUENCE</scope>
</reference>
<dbReference type="AlphaFoldDB" id="A0A382HLQ6"/>